<dbReference type="EMBL" id="STGJ01000008">
    <property type="protein sequence ID" value="TIC83105.1"/>
    <property type="molecule type" value="Genomic_DNA"/>
</dbReference>
<dbReference type="Gene3D" id="3.40.50.150">
    <property type="entry name" value="Vaccinia Virus protein VP39"/>
    <property type="match status" value="1"/>
</dbReference>
<dbReference type="CDD" id="cd02440">
    <property type="entry name" value="AdoMet_MTases"/>
    <property type="match status" value="1"/>
</dbReference>
<proteinExistence type="predicted"/>
<dbReference type="PANTHER" id="PTHR13610">
    <property type="entry name" value="METHYLTRANSFERASE DOMAIN-CONTAINING PROTEIN"/>
    <property type="match status" value="1"/>
</dbReference>
<evidence type="ECO:0000313" key="5">
    <source>
        <dbReference type="EMBL" id="TIC83105.1"/>
    </source>
</evidence>
<keyword evidence="3" id="KW-0949">S-adenosyl-L-methionine</keyword>
<protein>
    <submittedName>
        <fullName evidence="5">Class I SAM-dependent methyltransferase</fullName>
    </submittedName>
</protein>
<gene>
    <name evidence="5" type="ORF">E5K04_08405</name>
</gene>
<sequence length="235" mass="26076">MLASLAAWALFAPLAEPGRWALAQAVFCLVIGRMLSLRGVRLIALVLFAPALLLAQQWSLPPWVWALAALLTFAIARNAPTQRVPLYRSSDEVSRVLSHWLPQGARLCDLGCADARMLFSLAHLRPDLVLTGVENAPLPWLAARTRWCLAGRPANVKIVFGDLRRLPLTGFDVLYAFLSPAPMPELWQRFRREADAGAWLVSNTFAVPAVPVERRLPLGGPLQTELLLWRRPHAT</sequence>
<evidence type="ECO:0000313" key="6">
    <source>
        <dbReference type="Proteomes" id="UP000308891"/>
    </source>
</evidence>
<feature type="transmembrane region" description="Helical" evidence="4">
    <location>
        <begin position="35"/>
        <end position="55"/>
    </location>
</feature>
<organism evidence="5 6">
    <name type="scientific">Crenobacter intestini</name>
    <dbReference type="NCBI Taxonomy" id="2563443"/>
    <lineage>
        <taxon>Bacteria</taxon>
        <taxon>Pseudomonadati</taxon>
        <taxon>Pseudomonadota</taxon>
        <taxon>Betaproteobacteria</taxon>
        <taxon>Neisseriales</taxon>
        <taxon>Neisseriaceae</taxon>
        <taxon>Crenobacter</taxon>
    </lineage>
</organism>
<dbReference type="AlphaFoldDB" id="A0A4T0UWP9"/>
<dbReference type="OrthoDB" id="5611641at2"/>
<keyword evidence="4" id="KW-0472">Membrane</keyword>
<keyword evidence="4" id="KW-0812">Transmembrane</keyword>
<keyword evidence="2 5" id="KW-0808">Transferase</keyword>
<name>A0A4T0UWP9_9NEIS</name>
<dbReference type="GO" id="GO:0016279">
    <property type="term" value="F:protein-lysine N-methyltransferase activity"/>
    <property type="evidence" value="ECO:0007669"/>
    <property type="project" value="InterPro"/>
</dbReference>
<dbReference type="RefSeq" id="WP_136552954.1">
    <property type="nucleotide sequence ID" value="NZ_STGJ01000008.1"/>
</dbReference>
<dbReference type="InterPro" id="IPR029063">
    <property type="entry name" value="SAM-dependent_MTases_sf"/>
</dbReference>
<evidence type="ECO:0000256" key="1">
    <source>
        <dbReference type="ARBA" id="ARBA00022603"/>
    </source>
</evidence>
<evidence type="ECO:0000256" key="3">
    <source>
        <dbReference type="ARBA" id="ARBA00022691"/>
    </source>
</evidence>
<keyword evidence="1 5" id="KW-0489">Methyltransferase</keyword>
<accession>A0A4T0UWP9</accession>
<dbReference type="InterPro" id="IPR026170">
    <property type="entry name" value="FAM173A/B"/>
</dbReference>
<dbReference type="Proteomes" id="UP000308891">
    <property type="component" value="Unassembled WGS sequence"/>
</dbReference>
<reference evidence="5 6" key="1">
    <citation type="submission" date="2019-04" db="EMBL/GenBank/DDBJ databases">
        <title>Crenobacter sp. nov.</title>
        <authorList>
            <person name="Shi S."/>
        </authorList>
    </citation>
    <scope>NUCLEOTIDE SEQUENCE [LARGE SCALE GENOMIC DNA]</scope>
    <source>
        <strain evidence="5 6">GY 70310</strain>
    </source>
</reference>
<comment type="caution">
    <text evidence="5">The sequence shown here is derived from an EMBL/GenBank/DDBJ whole genome shotgun (WGS) entry which is preliminary data.</text>
</comment>
<evidence type="ECO:0000256" key="4">
    <source>
        <dbReference type="SAM" id="Phobius"/>
    </source>
</evidence>
<dbReference type="GO" id="GO:0032259">
    <property type="term" value="P:methylation"/>
    <property type="evidence" value="ECO:0007669"/>
    <property type="project" value="UniProtKB-KW"/>
</dbReference>
<keyword evidence="6" id="KW-1185">Reference proteome</keyword>
<dbReference type="PANTHER" id="PTHR13610:SF11">
    <property type="entry name" value="METHYLTRANSFERASE DOMAIN-CONTAINING PROTEIN"/>
    <property type="match status" value="1"/>
</dbReference>
<evidence type="ECO:0000256" key="2">
    <source>
        <dbReference type="ARBA" id="ARBA00022679"/>
    </source>
</evidence>
<dbReference type="SUPFAM" id="SSF53335">
    <property type="entry name" value="S-adenosyl-L-methionine-dependent methyltransferases"/>
    <property type="match status" value="1"/>
</dbReference>
<keyword evidence="4" id="KW-1133">Transmembrane helix</keyword>